<dbReference type="PANTHER" id="PTHR11941">
    <property type="entry name" value="ENOYL-COA HYDRATASE-RELATED"/>
    <property type="match status" value="1"/>
</dbReference>
<dbReference type="SUPFAM" id="SSF52096">
    <property type="entry name" value="ClpP/crotonase"/>
    <property type="match status" value="1"/>
</dbReference>
<dbReference type="InterPro" id="IPR029045">
    <property type="entry name" value="ClpP/crotonase-like_dom_sf"/>
</dbReference>
<dbReference type="EMBL" id="JAELVR010000005">
    <property type="protein sequence ID" value="MBJ6371700.1"/>
    <property type="molecule type" value="Genomic_DNA"/>
</dbReference>
<dbReference type="PANTHER" id="PTHR11941:SF169">
    <property type="entry name" value="(7AS)-7A-METHYL-1,5-DIOXO-2,3,5,6,7,7A-HEXAHYDRO-1H-INDENE-CARBOXYL-COA HYDROLASE"/>
    <property type="match status" value="1"/>
</dbReference>
<protein>
    <submittedName>
        <fullName evidence="3">Enoyl-CoA hydratase/isomerase family protein</fullName>
    </submittedName>
</protein>
<accession>A0A8J7LW17</accession>
<reference evidence="3" key="1">
    <citation type="submission" date="2020-12" db="EMBL/GenBank/DDBJ databases">
        <title>Sedimentitalea sp. nov., isolated from sand in Incheon.</title>
        <authorList>
            <person name="Kim W."/>
        </authorList>
    </citation>
    <scope>NUCLEOTIDE SEQUENCE</scope>
    <source>
        <strain evidence="3">CAU 1593</strain>
    </source>
</reference>
<sequence length="251" mass="26219">MTASALIRREHADGVVELCLNRAPVNALSADFLMDLAATVDDLAGDDSTRAIVLTSDFKVFSAGLDLKEAQGFDLGAQHDIVEGLNEGFLSLYACPKPVIVAVNGAAIAGGLFFVLASDLRLASPAARFGLAEVRVGADFPVGPLEIARATLTADAARNLMLTGLPIDAQRAHALGIIDELVEPDALRERALHRAADLAGLPPGTFASVKSQLRGDVIDTMRSAMDAGGNAPEDGWFTAETVPAMKRMIGG</sequence>
<evidence type="ECO:0000313" key="3">
    <source>
        <dbReference type="EMBL" id="MBJ6371700.1"/>
    </source>
</evidence>
<dbReference type="Proteomes" id="UP000619079">
    <property type="component" value="Unassembled WGS sequence"/>
</dbReference>
<dbReference type="Gene3D" id="3.90.226.10">
    <property type="entry name" value="2-enoyl-CoA Hydratase, Chain A, domain 1"/>
    <property type="match status" value="1"/>
</dbReference>
<evidence type="ECO:0000313" key="4">
    <source>
        <dbReference type="Proteomes" id="UP000619079"/>
    </source>
</evidence>
<keyword evidence="4" id="KW-1185">Reference proteome</keyword>
<gene>
    <name evidence="3" type="ORF">JF290_09190</name>
</gene>
<comment type="caution">
    <text evidence="3">The sequence shown here is derived from an EMBL/GenBank/DDBJ whole genome shotgun (WGS) entry which is preliminary data.</text>
</comment>
<dbReference type="InterPro" id="IPR001753">
    <property type="entry name" value="Enoyl-CoA_hydra/iso"/>
</dbReference>
<organism evidence="3 4">
    <name type="scientific">Sedimentitalea arenosa</name>
    <dbReference type="NCBI Taxonomy" id="2798803"/>
    <lineage>
        <taxon>Bacteria</taxon>
        <taxon>Pseudomonadati</taxon>
        <taxon>Pseudomonadota</taxon>
        <taxon>Alphaproteobacteria</taxon>
        <taxon>Rhodobacterales</taxon>
        <taxon>Paracoccaceae</taxon>
        <taxon>Sedimentitalea</taxon>
    </lineage>
</organism>
<dbReference type="CDD" id="cd06558">
    <property type="entry name" value="crotonase-like"/>
    <property type="match status" value="1"/>
</dbReference>
<keyword evidence="1" id="KW-0443">Lipid metabolism</keyword>
<dbReference type="RefSeq" id="WP_199024552.1">
    <property type="nucleotide sequence ID" value="NZ_JAELVR010000005.1"/>
</dbReference>
<dbReference type="AlphaFoldDB" id="A0A8J7LW17"/>
<evidence type="ECO:0000256" key="1">
    <source>
        <dbReference type="ARBA" id="ARBA00023098"/>
    </source>
</evidence>
<dbReference type="GO" id="GO:0016829">
    <property type="term" value="F:lyase activity"/>
    <property type="evidence" value="ECO:0007669"/>
    <property type="project" value="UniProtKB-KW"/>
</dbReference>
<name>A0A8J7LW17_9RHOB</name>
<dbReference type="GO" id="GO:0006635">
    <property type="term" value="P:fatty acid beta-oxidation"/>
    <property type="evidence" value="ECO:0007669"/>
    <property type="project" value="TreeGrafter"/>
</dbReference>
<evidence type="ECO:0000256" key="2">
    <source>
        <dbReference type="ARBA" id="ARBA00023239"/>
    </source>
</evidence>
<dbReference type="Pfam" id="PF00378">
    <property type="entry name" value="ECH_1"/>
    <property type="match status" value="1"/>
</dbReference>
<proteinExistence type="predicted"/>
<keyword evidence="2" id="KW-0456">Lyase</keyword>